<keyword evidence="1" id="KW-0732">Signal</keyword>
<dbReference type="InterPro" id="IPR029226">
    <property type="entry name" value="Ecp2-like"/>
</dbReference>
<evidence type="ECO:0000313" key="3">
    <source>
        <dbReference type="EMBL" id="KAK3362412.1"/>
    </source>
</evidence>
<organism evidence="3 4">
    <name type="scientific">Lasiosphaeria hispida</name>
    <dbReference type="NCBI Taxonomy" id="260671"/>
    <lineage>
        <taxon>Eukaryota</taxon>
        <taxon>Fungi</taxon>
        <taxon>Dikarya</taxon>
        <taxon>Ascomycota</taxon>
        <taxon>Pezizomycotina</taxon>
        <taxon>Sordariomycetes</taxon>
        <taxon>Sordariomycetidae</taxon>
        <taxon>Sordariales</taxon>
        <taxon>Lasiosphaeriaceae</taxon>
        <taxon>Lasiosphaeria</taxon>
    </lineage>
</organism>
<evidence type="ECO:0000313" key="4">
    <source>
        <dbReference type="Proteomes" id="UP001275084"/>
    </source>
</evidence>
<dbReference type="AlphaFoldDB" id="A0AAJ0HTM9"/>
<gene>
    <name evidence="3" type="ORF">B0T25DRAFT_5904</name>
</gene>
<name>A0AAJ0HTM9_9PEZI</name>
<dbReference type="Proteomes" id="UP001275084">
    <property type="component" value="Unassembled WGS sequence"/>
</dbReference>
<reference evidence="3" key="2">
    <citation type="submission" date="2023-06" db="EMBL/GenBank/DDBJ databases">
        <authorList>
            <consortium name="Lawrence Berkeley National Laboratory"/>
            <person name="Haridas S."/>
            <person name="Hensen N."/>
            <person name="Bonometti L."/>
            <person name="Westerberg I."/>
            <person name="Brannstrom I.O."/>
            <person name="Guillou S."/>
            <person name="Cros-Aarteil S."/>
            <person name="Calhoun S."/>
            <person name="Kuo A."/>
            <person name="Mondo S."/>
            <person name="Pangilinan J."/>
            <person name="Riley R."/>
            <person name="Labutti K."/>
            <person name="Andreopoulos B."/>
            <person name="Lipzen A."/>
            <person name="Chen C."/>
            <person name="Yanf M."/>
            <person name="Daum C."/>
            <person name="Ng V."/>
            <person name="Clum A."/>
            <person name="Steindorff A."/>
            <person name="Ohm R."/>
            <person name="Martin F."/>
            <person name="Silar P."/>
            <person name="Natvig D."/>
            <person name="Lalanne C."/>
            <person name="Gautier V."/>
            <person name="Ament-Velasquez S.L."/>
            <person name="Kruys A."/>
            <person name="Hutchinson M.I."/>
            <person name="Powell A.J."/>
            <person name="Barry K."/>
            <person name="Miller A.N."/>
            <person name="Grigoriev I.V."/>
            <person name="Debuchy R."/>
            <person name="Gladieux P."/>
            <person name="Thoren M.H."/>
            <person name="Johannesson H."/>
        </authorList>
    </citation>
    <scope>NUCLEOTIDE SEQUENCE</scope>
    <source>
        <strain evidence="3">CBS 955.72</strain>
    </source>
</reference>
<proteinExistence type="predicted"/>
<feature type="domain" description="Ecp2 effector protein-like" evidence="2">
    <location>
        <begin position="28"/>
        <end position="130"/>
    </location>
</feature>
<comment type="caution">
    <text evidence="3">The sequence shown here is derived from an EMBL/GenBank/DDBJ whole genome shotgun (WGS) entry which is preliminary data.</text>
</comment>
<evidence type="ECO:0000259" key="2">
    <source>
        <dbReference type="Pfam" id="PF14856"/>
    </source>
</evidence>
<reference evidence="3" key="1">
    <citation type="journal article" date="2023" name="Mol. Phylogenet. Evol.">
        <title>Genome-scale phylogeny and comparative genomics of the fungal order Sordariales.</title>
        <authorList>
            <person name="Hensen N."/>
            <person name="Bonometti L."/>
            <person name="Westerberg I."/>
            <person name="Brannstrom I.O."/>
            <person name="Guillou S."/>
            <person name="Cros-Aarteil S."/>
            <person name="Calhoun S."/>
            <person name="Haridas S."/>
            <person name="Kuo A."/>
            <person name="Mondo S."/>
            <person name="Pangilinan J."/>
            <person name="Riley R."/>
            <person name="LaButti K."/>
            <person name="Andreopoulos B."/>
            <person name="Lipzen A."/>
            <person name="Chen C."/>
            <person name="Yan M."/>
            <person name="Daum C."/>
            <person name="Ng V."/>
            <person name="Clum A."/>
            <person name="Steindorff A."/>
            <person name="Ohm R.A."/>
            <person name="Martin F."/>
            <person name="Silar P."/>
            <person name="Natvig D.O."/>
            <person name="Lalanne C."/>
            <person name="Gautier V."/>
            <person name="Ament-Velasquez S.L."/>
            <person name="Kruys A."/>
            <person name="Hutchinson M.I."/>
            <person name="Powell A.J."/>
            <person name="Barry K."/>
            <person name="Miller A.N."/>
            <person name="Grigoriev I.V."/>
            <person name="Debuchy R."/>
            <person name="Gladieux P."/>
            <person name="Hiltunen Thoren M."/>
            <person name="Johannesson H."/>
        </authorList>
    </citation>
    <scope>NUCLEOTIDE SEQUENCE</scope>
    <source>
        <strain evidence="3">CBS 955.72</strain>
    </source>
</reference>
<protein>
    <submittedName>
        <fullName evidence="3">Necrosis-inducing factor-domain-containing protein</fullName>
    </submittedName>
</protein>
<dbReference type="EMBL" id="JAUIQD010000001">
    <property type="protein sequence ID" value="KAK3362412.1"/>
    <property type="molecule type" value="Genomic_DNA"/>
</dbReference>
<accession>A0AAJ0HTM9</accession>
<dbReference type="Pfam" id="PF14856">
    <property type="entry name" value="Hce2"/>
    <property type="match status" value="1"/>
</dbReference>
<sequence length="149" mass="15766">MLSPTFPIALITVALVATQTAQAASINDCSGTTWEDHTSAASPNVLDCMQLANNINGGGTWTFESGGTQFQIAQKDSCAFGVQTACLPQHCPKGGILVKIGNQDIIDLISGAVRRYTWENKVGSAGLMNCSELGDDHPIPVLWGIYHTS</sequence>
<feature type="chain" id="PRO_5042514583" evidence="1">
    <location>
        <begin position="24"/>
        <end position="149"/>
    </location>
</feature>
<keyword evidence="4" id="KW-1185">Reference proteome</keyword>
<evidence type="ECO:0000256" key="1">
    <source>
        <dbReference type="SAM" id="SignalP"/>
    </source>
</evidence>
<feature type="signal peptide" evidence="1">
    <location>
        <begin position="1"/>
        <end position="23"/>
    </location>
</feature>